<accession>A0A135T3B6</accession>
<organism evidence="2 3">
    <name type="scientific">Colletotrichum simmondsii</name>
    <dbReference type="NCBI Taxonomy" id="703756"/>
    <lineage>
        <taxon>Eukaryota</taxon>
        <taxon>Fungi</taxon>
        <taxon>Dikarya</taxon>
        <taxon>Ascomycota</taxon>
        <taxon>Pezizomycotina</taxon>
        <taxon>Sordariomycetes</taxon>
        <taxon>Hypocreomycetidae</taxon>
        <taxon>Glomerellales</taxon>
        <taxon>Glomerellaceae</taxon>
        <taxon>Colletotrichum</taxon>
        <taxon>Colletotrichum acutatum species complex</taxon>
    </lineage>
</organism>
<dbReference type="Proteomes" id="UP000070328">
    <property type="component" value="Unassembled WGS sequence"/>
</dbReference>
<feature type="region of interest" description="Disordered" evidence="1">
    <location>
        <begin position="29"/>
        <end position="78"/>
    </location>
</feature>
<dbReference type="AlphaFoldDB" id="A0A135T3B6"/>
<name>A0A135T3B6_9PEZI</name>
<dbReference type="EMBL" id="JFBX01000296">
    <property type="protein sequence ID" value="KXH42632.1"/>
    <property type="molecule type" value="Genomic_DNA"/>
</dbReference>
<proteinExistence type="predicted"/>
<sequence length="569" mass="64252">MAAGYTDPEESKSEMKVRSVGVSAGLTGIGKAAQGEPLTELRGTSSGSTAPYGAESRLQRSHADHSAPHNIPNITPNSLVKETDPDGLIILGVAVDHQLNWKRHIARIKENVRARMEWIKRMSKSIWGPSLERMREFYLSSVRPIISYACPVWFVLGDSASRLYQTKQKLIHELHSLQSECLAFVAGAFRRTSSLMLHEELFVMPIAVYLHQLAMAHRARYISYNKFKLIDTKSFPYKRSLAFRASHPYRASYVHAKVLAGNTLPEQPVTQYIKQQARLLSTSLWRAYLSEHTRSKTAHRGLSGKPVALSSPWGPNNFRRYRGLSRAQSTILFQCRTGFIGLNSYLHPRKLAETSMCPCGFAKHTVEHLFLDCPLLVKERRNLPIKYFAHIDPPWAKRKKGHQASVRECRQHGSLYKANMVAHGMLNTFWVRKVSIAKLLNDFPYEASMWAIHNFGLGQFEWTDVHMLNGHSTRSAARRLGFGTEIIASLVAPTFKREEEDGNAAVICHEGLGVFLLRTRWFDLACESPHPRSIPLGSFEGIVLFVGRDVDRSCHQHSDTGDVIHFGDD</sequence>
<keyword evidence="3" id="KW-1185">Reference proteome</keyword>
<dbReference type="OrthoDB" id="4841169at2759"/>
<reference evidence="2 3" key="1">
    <citation type="submission" date="2014-02" db="EMBL/GenBank/DDBJ databases">
        <title>The genome sequence of Colletotrichum simmondsii CBS122122.</title>
        <authorList>
            <person name="Baroncelli R."/>
            <person name="Thon M.R."/>
        </authorList>
    </citation>
    <scope>NUCLEOTIDE SEQUENCE [LARGE SCALE GENOMIC DNA]</scope>
    <source>
        <strain evidence="2 3">CBS122122</strain>
    </source>
</reference>
<evidence type="ECO:0000313" key="3">
    <source>
        <dbReference type="Proteomes" id="UP000070328"/>
    </source>
</evidence>
<evidence type="ECO:0008006" key="4">
    <source>
        <dbReference type="Google" id="ProtNLM"/>
    </source>
</evidence>
<protein>
    <recommendedName>
        <fullName evidence="4">Zinc knuckle</fullName>
    </recommendedName>
</protein>
<gene>
    <name evidence="2" type="ORF">CSIM01_09594</name>
</gene>
<evidence type="ECO:0000256" key="1">
    <source>
        <dbReference type="SAM" id="MobiDB-lite"/>
    </source>
</evidence>
<comment type="caution">
    <text evidence="2">The sequence shown here is derived from an EMBL/GenBank/DDBJ whole genome shotgun (WGS) entry which is preliminary data.</text>
</comment>
<feature type="compositionally biased region" description="Basic and acidic residues" evidence="1">
    <location>
        <begin position="57"/>
        <end position="67"/>
    </location>
</feature>
<evidence type="ECO:0000313" key="2">
    <source>
        <dbReference type="EMBL" id="KXH42632.1"/>
    </source>
</evidence>